<dbReference type="CDD" id="cd09917">
    <property type="entry name" value="F-box_SF"/>
    <property type="match status" value="1"/>
</dbReference>
<dbReference type="Pfam" id="PF12937">
    <property type="entry name" value="F-box-like"/>
    <property type="match status" value="1"/>
</dbReference>
<dbReference type="AlphaFoldDB" id="A0A0H2RWH7"/>
<gene>
    <name evidence="2" type="ORF">SCHPADRAFT_346897</name>
</gene>
<dbReference type="InterPro" id="IPR001810">
    <property type="entry name" value="F-box_dom"/>
</dbReference>
<reference evidence="2 3" key="1">
    <citation type="submission" date="2015-04" db="EMBL/GenBank/DDBJ databases">
        <title>Complete genome sequence of Schizopora paradoxa KUC8140, a cosmopolitan wood degrader in East Asia.</title>
        <authorList>
            <consortium name="DOE Joint Genome Institute"/>
            <person name="Min B."/>
            <person name="Park H."/>
            <person name="Jang Y."/>
            <person name="Kim J.-J."/>
            <person name="Kim K.H."/>
            <person name="Pangilinan J."/>
            <person name="Lipzen A."/>
            <person name="Riley R."/>
            <person name="Grigoriev I.V."/>
            <person name="Spatafora J.W."/>
            <person name="Choi I.-G."/>
        </authorList>
    </citation>
    <scope>NUCLEOTIDE SEQUENCE [LARGE SCALE GENOMIC DNA]</scope>
    <source>
        <strain evidence="2 3">KUC8140</strain>
    </source>
</reference>
<sequence length="212" mass="23780">MLFCNLPEDILVKCFSFCGVEDLLSLESVCKHISHVVSSRSLWLHKLLYSEIEFTPSILPHVDTSTISNATLKSLVISSHRSHRYWTRPQDEAVLPTRYQEVVLPRHDYSGPTSDQILRGLSLTRSPVFNESKVDVVPVSVPTGSSHEYLVIRRSPGYIQCTEVSSGTCIWESNIADVPIVSFDVDPRPRQGSSIFRLLTVSLSQINSVHSQ</sequence>
<dbReference type="SUPFAM" id="SSF81383">
    <property type="entry name" value="F-box domain"/>
    <property type="match status" value="1"/>
</dbReference>
<organism evidence="2 3">
    <name type="scientific">Schizopora paradoxa</name>
    <dbReference type="NCBI Taxonomy" id="27342"/>
    <lineage>
        <taxon>Eukaryota</taxon>
        <taxon>Fungi</taxon>
        <taxon>Dikarya</taxon>
        <taxon>Basidiomycota</taxon>
        <taxon>Agaricomycotina</taxon>
        <taxon>Agaricomycetes</taxon>
        <taxon>Hymenochaetales</taxon>
        <taxon>Schizoporaceae</taxon>
        <taxon>Schizopora</taxon>
    </lineage>
</organism>
<evidence type="ECO:0000313" key="3">
    <source>
        <dbReference type="Proteomes" id="UP000053477"/>
    </source>
</evidence>
<dbReference type="SMART" id="SM00256">
    <property type="entry name" value="FBOX"/>
    <property type="match status" value="1"/>
</dbReference>
<proteinExistence type="predicted"/>
<feature type="domain" description="F-box" evidence="1">
    <location>
        <begin position="1"/>
        <end position="46"/>
    </location>
</feature>
<keyword evidence="3" id="KW-1185">Reference proteome</keyword>
<dbReference type="EMBL" id="KQ085954">
    <property type="protein sequence ID" value="KLO13788.1"/>
    <property type="molecule type" value="Genomic_DNA"/>
</dbReference>
<evidence type="ECO:0000313" key="2">
    <source>
        <dbReference type="EMBL" id="KLO13788.1"/>
    </source>
</evidence>
<accession>A0A0H2RWH7</accession>
<evidence type="ECO:0000259" key="1">
    <source>
        <dbReference type="PROSITE" id="PS50181"/>
    </source>
</evidence>
<dbReference type="Gene3D" id="1.20.1280.50">
    <property type="match status" value="1"/>
</dbReference>
<dbReference type="PROSITE" id="PS50181">
    <property type="entry name" value="FBOX"/>
    <property type="match status" value="1"/>
</dbReference>
<dbReference type="OrthoDB" id="3193353at2759"/>
<dbReference type="InParanoid" id="A0A0H2RWH7"/>
<dbReference type="Proteomes" id="UP000053477">
    <property type="component" value="Unassembled WGS sequence"/>
</dbReference>
<protein>
    <recommendedName>
        <fullName evidence="1">F-box domain-containing protein</fullName>
    </recommendedName>
</protein>
<name>A0A0H2RWH7_9AGAM</name>
<dbReference type="InterPro" id="IPR036047">
    <property type="entry name" value="F-box-like_dom_sf"/>
</dbReference>